<protein>
    <recommendedName>
        <fullName evidence="9">Membrane protein BRI3</fullName>
    </recommendedName>
    <alternativeName>
        <fullName evidence="10">Brain protein I3</fullName>
    </alternativeName>
</protein>
<keyword evidence="5 12" id="KW-0812">Transmembrane</keyword>
<comment type="subcellular location">
    <subcellularLocation>
        <location evidence="2">Cytoplasm</location>
        <location evidence="2">Perinuclear region</location>
    </subcellularLocation>
    <subcellularLocation>
        <location evidence="1">Lysosome membrane</location>
        <topology evidence="1">Multi-pass membrane protein</topology>
    </subcellularLocation>
</comment>
<evidence type="ECO:0000256" key="7">
    <source>
        <dbReference type="ARBA" id="ARBA00023136"/>
    </source>
</evidence>
<dbReference type="GO" id="GO:0005765">
    <property type="term" value="C:lysosomal membrane"/>
    <property type="evidence" value="ECO:0007669"/>
    <property type="project" value="UniProtKB-SubCell"/>
</dbReference>
<evidence type="ECO:0000256" key="12">
    <source>
        <dbReference type="SAM" id="Phobius"/>
    </source>
</evidence>
<dbReference type="AlphaFoldDB" id="U5EV25"/>
<evidence type="ECO:0000256" key="2">
    <source>
        <dbReference type="ARBA" id="ARBA00004556"/>
    </source>
</evidence>
<dbReference type="EMBL" id="GANO01003601">
    <property type="protein sequence ID" value="JAB56270.1"/>
    <property type="molecule type" value="mRNA"/>
</dbReference>
<evidence type="ECO:0000256" key="8">
    <source>
        <dbReference type="ARBA" id="ARBA00023228"/>
    </source>
</evidence>
<proteinExistence type="evidence at transcript level"/>
<keyword evidence="7 12" id="KW-0472">Membrane</keyword>
<reference evidence="13" key="1">
    <citation type="journal article" date="2014" name="Insect Biochem. Mol. Biol.">
        <title>An insight into the sialome of the frog biting fly, Corethrella appendiculata.</title>
        <authorList>
            <person name="Ribeiro J.M.C."/>
            <person name="Chagas A.C."/>
            <person name="Pham V.M."/>
            <person name="Lounibos L.P."/>
            <person name="Calvo E."/>
        </authorList>
    </citation>
    <scope>NUCLEOTIDE SEQUENCE</scope>
    <source>
        <tissue evidence="13">Salivary glands</tissue>
    </source>
</reference>
<keyword evidence="4" id="KW-0963">Cytoplasm</keyword>
<evidence type="ECO:0000256" key="3">
    <source>
        <dbReference type="ARBA" id="ARBA00008090"/>
    </source>
</evidence>
<dbReference type="InterPro" id="IPR019317">
    <property type="entry name" value="BRI3"/>
</dbReference>
<keyword evidence="6 12" id="KW-1133">Transmembrane helix</keyword>
<evidence type="ECO:0000256" key="1">
    <source>
        <dbReference type="ARBA" id="ARBA00004155"/>
    </source>
</evidence>
<keyword evidence="8" id="KW-0458">Lysosome</keyword>
<dbReference type="PANTHER" id="PTHR13551:SF1">
    <property type="entry name" value="MEMBRANE PROTEIN BRI3"/>
    <property type="match status" value="1"/>
</dbReference>
<evidence type="ECO:0000313" key="13">
    <source>
        <dbReference type="EMBL" id="JAB56270.1"/>
    </source>
</evidence>
<comment type="similarity">
    <text evidence="3">Belongs to the BRI3 family.</text>
</comment>
<accession>U5EV25</accession>
<name>U5EV25_9DIPT</name>
<dbReference type="GO" id="GO:0048471">
    <property type="term" value="C:perinuclear region of cytoplasm"/>
    <property type="evidence" value="ECO:0007669"/>
    <property type="project" value="UniProtKB-SubCell"/>
</dbReference>
<evidence type="ECO:0000256" key="4">
    <source>
        <dbReference type="ARBA" id="ARBA00022490"/>
    </source>
</evidence>
<evidence type="ECO:0000256" key="5">
    <source>
        <dbReference type="ARBA" id="ARBA00022692"/>
    </source>
</evidence>
<evidence type="ECO:0000256" key="9">
    <source>
        <dbReference type="ARBA" id="ARBA00035284"/>
    </source>
</evidence>
<evidence type="ECO:0000256" key="6">
    <source>
        <dbReference type="ARBA" id="ARBA00022989"/>
    </source>
</evidence>
<dbReference type="Pfam" id="PF10164">
    <property type="entry name" value="BRI3"/>
    <property type="match status" value="1"/>
</dbReference>
<feature type="transmembrane region" description="Helical" evidence="12">
    <location>
        <begin position="105"/>
        <end position="126"/>
    </location>
</feature>
<evidence type="ECO:0000256" key="10">
    <source>
        <dbReference type="ARBA" id="ARBA00035449"/>
    </source>
</evidence>
<sequence>NNQLPPSYEDVIEEDLQKVTAQNPAVLSPSSSAYPNLQYPSAPLHPQYANYGAIIDKSFPQTSNTATHILQPSSQQQQPAVVQEIIIVGACPACRIGMLEDDFSCLGVCCAIAFFPIGILCCLAMKSKRCTNCGQEF</sequence>
<evidence type="ECO:0000256" key="11">
    <source>
        <dbReference type="ARBA" id="ARBA00046593"/>
    </source>
</evidence>
<dbReference type="PANTHER" id="PTHR13551">
    <property type="entry name" value="BRAIN PROTEIN I3"/>
    <property type="match status" value="1"/>
</dbReference>
<comment type="subunit">
    <text evidence="11">Interacts with BRI3BP. Interacts with MGAT1 and IFITM3.</text>
</comment>
<organism evidence="13">
    <name type="scientific">Corethrella appendiculata</name>
    <dbReference type="NCBI Taxonomy" id="1370023"/>
    <lineage>
        <taxon>Eukaryota</taxon>
        <taxon>Metazoa</taxon>
        <taxon>Ecdysozoa</taxon>
        <taxon>Arthropoda</taxon>
        <taxon>Hexapoda</taxon>
        <taxon>Insecta</taxon>
        <taxon>Pterygota</taxon>
        <taxon>Neoptera</taxon>
        <taxon>Endopterygota</taxon>
        <taxon>Diptera</taxon>
        <taxon>Nematocera</taxon>
        <taxon>Culicoidea</taxon>
        <taxon>Chaoboridae</taxon>
        <taxon>Corethrella</taxon>
    </lineage>
</organism>
<feature type="non-terminal residue" evidence="13">
    <location>
        <position position="1"/>
    </location>
</feature>